<evidence type="ECO:0000259" key="1">
    <source>
        <dbReference type="Pfam" id="PF01464"/>
    </source>
</evidence>
<dbReference type="SUPFAM" id="SSF53955">
    <property type="entry name" value="Lysozyme-like"/>
    <property type="match status" value="1"/>
</dbReference>
<dbReference type="EMBL" id="LBTF01000055">
    <property type="protein sequence ID" value="KKQ34259.1"/>
    <property type="molecule type" value="Genomic_DNA"/>
</dbReference>
<feature type="domain" description="Transglycosylase SLT" evidence="1">
    <location>
        <begin position="158"/>
        <end position="247"/>
    </location>
</feature>
<protein>
    <recommendedName>
        <fullName evidence="1">Transglycosylase SLT domain-containing protein</fullName>
    </recommendedName>
</protein>
<sequence>MSEEQHFIGSDGREHYIDGQGVEWAETRGGFYRNIGMAPEDHRSQHGIADNPRGNFLRWLLVGTGAGLAAYKFGPAALEKIEAFGKGLVENKRSILPENLSFETFSWNNPTRKLSGVDWPQVRRWYKKVNNYLDSTQSQGETLMQIISEYGYDPLIITLSIIWVESKGIPDAQNPRSHATGLMQVMPSDGNGANYGIWKTTYNDGKPIGRVWHGYFTDRPTREQLKDPDTNIQWGTQIMANYITKSGLKEGLNNYYGANGYGGLMLALHNKILGI</sequence>
<reference evidence="2 3" key="1">
    <citation type="journal article" date="2015" name="Nature">
        <title>rRNA introns, odd ribosomes, and small enigmatic genomes across a large radiation of phyla.</title>
        <authorList>
            <person name="Brown C.T."/>
            <person name="Hug L.A."/>
            <person name="Thomas B.C."/>
            <person name="Sharon I."/>
            <person name="Castelle C.J."/>
            <person name="Singh A."/>
            <person name="Wilkins M.J."/>
            <person name="Williams K.H."/>
            <person name="Banfield J.F."/>
        </authorList>
    </citation>
    <scope>NUCLEOTIDE SEQUENCE [LARGE SCALE GENOMIC DNA]</scope>
</reference>
<proteinExistence type="predicted"/>
<organism evidence="2 3">
    <name type="scientific">Candidatus Nomurabacteria bacterium GW2011_GWB1_37_5</name>
    <dbReference type="NCBI Taxonomy" id="1618742"/>
    <lineage>
        <taxon>Bacteria</taxon>
        <taxon>Candidatus Nomuraibacteriota</taxon>
    </lineage>
</organism>
<dbReference type="Gene3D" id="1.10.530.10">
    <property type="match status" value="1"/>
</dbReference>
<accession>A0A0G0JBU2</accession>
<dbReference type="Proteomes" id="UP000033876">
    <property type="component" value="Unassembled WGS sequence"/>
</dbReference>
<name>A0A0G0JBU2_9BACT</name>
<evidence type="ECO:0000313" key="2">
    <source>
        <dbReference type="EMBL" id="KKQ34259.1"/>
    </source>
</evidence>
<comment type="caution">
    <text evidence="2">The sequence shown here is derived from an EMBL/GenBank/DDBJ whole genome shotgun (WGS) entry which is preliminary data.</text>
</comment>
<dbReference type="AlphaFoldDB" id="A0A0G0JBU2"/>
<dbReference type="InterPro" id="IPR023346">
    <property type="entry name" value="Lysozyme-like_dom_sf"/>
</dbReference>
<dbReference type="Pfam" id="PF01464">
    <property type="entry name" value="SLT"/>
    <property type="match status" value="1"/>
</dbReference>
<evidence type="ECO:0000313" key="3">
    <source>
        <dbReference type="Proteomes" id="UP000033876"/>
    </source>
</evidence>
<dbReference type="InterPro" id="IPR008258">
    <property type="entry name" value="Transglycosylase_SLT_dom_1"/>
</dbReference>
<gene>
    <name evidence="2" type="ORF">US50_C0055G0003</name>
</gene>